<dbReference type="GO" id="GO:0009507">
    <property type="term" value="C:chloroplast"/>
    <property type="evidence" value="ECO:0007669"/>
    <property type="project" value="TreeGrafter"/>
</dbReference>
<reference evidence="2" key="1">
    <citation type="journal article" date="2023" name="Nat. Commun.">
        <title>Diploid and tetraploid genomes of Acorus and the evolution of monocots.</title>
        <authorList>
            <person name="Ma L."/>
            <person name="Liu K.W."/>
            <person name="Li Z."/>
            <person name="Hsiao Y.Y."/>
            <person name="Qi Y."/>
            <person name="Fu T."/>
            <person name="Tang G.D."/>
            <person name="Zhang D."/>
            <person name="Sun W.H."/>
            <person name="Liu D.K."/>
            <person name="Li Y."/>
            <person name="Chen G.Z."/>
            <person name="Liu X.D."/>
            <person name="Liao X.Y."/>
            <person name="Jiang Y.T."/>
            <person name="Yu X."/>
            <person name="Hao Y."/>
            <person name="Huang J."/>
            <person name="Zhao X.W."/>
            <person name="Ke S."/>
            <person name="Chen Y.Y."/>
            <person name="Wu W.L."/>
            <person name="Hsu J.L."/>
            <person name="Lin Y.F."/>
            <person name="Huang M.D."/>
            <person name="Li C.Y."/>
            <person name="Huang L."/>
            <person name="Wang Z.W."/>
            <person name="Zhao X."/>
            <person name="Zhong W.Y."/>
            <person name="Peng D.H."/>
            <person name="Ahmad S."/>
            <person name="Lan S."/>
            <person name="Zhang J.S."/>
            <person name="Tsai W.C."/>
            <person name="Van de Peer Y."/>
            <person name="Liu Z.J."/>
        </authorList>
    </citation>
    <scope>NUCLEOTIDE SEQUENCE</scope>
    <source>
        <strain evidence="2">SCP</strain>
    </source>
</reference>
<dbReference type="GO" id="GO:0005739">
    <property type="term" value="C:mitochondrion"/>
    <property type="evidence" value="ECO:0007669"/>
    <property type="project" value="TreeGrafter"/>
</dbReference>
<evidence type="ECO:0000313" key="3">
    <source>
        <dbReference type="Proteomes" id="UP001179952"/>
    </source>
</evidence>
<dbReference type="GO" id="GO:0002161">
    <property type="term" value="F:aminoacyl-tRNA deacylase activity"/>
    <property type="evidence" value="ECO:0007669"/>
    <property type="project" value="TreeGrafter"/>
</dbReference>
<keyword evidence="2" id="KW-0436">Ligase</keyword>
<comment type="caution">
    <text evidence="2">The sequence shown here is derived from an EMBL/GenBank/DDBJ whole genome shotgun (WGS) entry which is preliminary data.</text>
</comment>
<organism evidence="2 3">
    <name type="scientific">Acorus gramineus</name>
    <name type="common">Dwarf sweet flag</name>
    <dbReference type="NCBI Taxonomy" id="55184"/>
    <lineage>
        <taxon>Eukaryota</taxon>
        <taxon>Viridiplantae</taxon>
        <taxon>Streptophyta</taxon>
        <taxon>Embryophyta</taxon>
        <taxon>Tracheophyta</taxon>
        <taxon>Spermatophyta</taxon>
        <taxon>Magnoliopsida</taxon>
        <taxon>Liliopsida</taxon>
        <taxon>Acoraceae</taxon>
        <taxon>Acorus</taxon>
    </lineage>
</organism>
<name>A0AAV9A0V0_ACOGR</name>
<accession>A0AAV9A0V0</accession>
<dbReference type="InterPro" id="IPR018164">
    <property type="entry name" value="Ala-tRNA-synth_IIc_N"/>
</dbReference>
<dbReference type="GO" id="GO:0006419">
    <property type="term" value="P:alanyl-tRNA aminoacylation"/>
    <property type="evidence" value="ECO:0007669"/>
    <property type="project" value="InterPro"/>
</dbReference>
<dbReference type="Pfam" id="PF01411">
    <property type="entry name" value="tRNA-synt_2c"/>
    <property type="match status" value="1"/>
</dbReference>
<dbReference type="EMBL" id="JAUJYN010000071">
    <property type="protein sequence ID" value="KAK1256907.1"/>
    <property type="molecule type" value="Genomic_DNA"/>
</dbReference>
<dbReference type="PANTHER" id="PTHR11777:SF9">
    <property type="entry name" value="ALANINE--TRNA LIGASE, CYTOPLASMIC"/>
    <property type="match status" value="1"/>
</dbReference>
<evidence type="ECO:0000313" key="2">
    <source>
        <dbReference type="EMBL" id="KAK1256907.1"/>
    </source>
</evidence>
<feature type="domain" description="Alanyl-tRNA synthetase class IIc N-terminal" evidence="1">
    <location>
        <begin position="26"/>
        <end position="141"/>
    </location>
</feature>
<reference evidence="2" key="2">
    <citation type="submission" date="2023-06" db="EMBL/GenBank/DDBJ databases">
        <authorList>
            <person name="Ma L."/>
            <person name="Liu K.-W."/>
            <person name="Li Z."/>
            <person name="Hsiao Y.-Y."/>
            <person name="Qi Y."/>
            <person name="Fu T."/>
            <person name="Tang G."/>
            <person name="Zhang D."/>
            <person name="Sun W.-H."/>
            <person name="Liu D.-K."/>
            <person name="Li Y."/>
            <person name="Chen G.-Z."/>
            <person name="Liu X.-D."/>
            <person name="Liao X.-Y."/>
            <person name="Jiang Y.-T."/>
            <person name="Yu X."/>
            <person name="Hao Y."/>
            <person name="Huang J."/>
            <person name="Zhao X.-W."/>
            <person name="Ke S."/>
            <person name="Chen Y.-Y."/>
            <person name="Wu W.-L."/>
            <person name="Hsu J.-L."/>
            <person name="Lin Y.-F."/>
            <person name="Huang M.-D."/>
            <person name="Li C.-Y."/>
            <person name="Huang L."/>
            <person name="Wang Z.-W."/>
            <person name="Zhao X."/>
            <person name="Zhong W.-Y."/>
            <person name="Peng D.-H."/>
            <person name="Ahmad S."/>
            <person name="Lan S."/>
            <person name="Zhang J.-S."/>
            <person name="Tsai W.-C."/>
            <person name="Van De Peer Y."/>
            <person name="Liu Z.-J."/>
        </authorList>
    </citation>
    <scope>NUCLEOTIDE SEQUENCE</scope>
    <source>
        <strain evidence="2">SCP</strain>
        <tissue evidence="2">Leaves</tissue>
    </source>
</reference>
<dbReference type="Proteomes" id="UP001179952">
    <property type="component" value="Unassembled WGS sequence"/>
</dbReference>
<dbReference type="GO" id="GO:0005524">
    <property type="term" value="F:ATP binding"/>
    <property type="evidence" value="ECO:0007669"/>
    <property type="project" value="InterPro"/>
</dbReference>
<keyword evidence="3" id="KW-1185">Reference proteome</keyword>
<protein>
    <submittedName>
        <fullName evidence="2">Alanine--tRNA ligase</fullName>
    </submittedName>
</protein>
<dbReference type="GO" id="GO:0004813">
    <property type="term" value="F:alanine-tRNA ligase activity"/>
    <property type="evidence" value="ECO:0007669"/>
    <property type="project" value="InterPro"/>
</dbReference>
<evidence type="ECO:0000259" key="1">
    <source>
        <dbReference type="Pfam" id="PF01411"/>
    </source>
</evidence>
<proteinExistence type="predicted"/>
<dbReference type="PANTHER" id="PTHR11777">
    <property type="entry name" value="ALANYL-TRNA SYNTHETASE"/>
    <property type="match status" value="1"/>
</dbReference>
<sequence length="198" mass="22994">MRVGNMFLDAYFDGLFGMEGKFSKLKKVFLVELNQHEQKIKDIIAEEEASFGRTLVKIGRYSLFSNGIEKFKKAADDVQGNKLSGQASLFKLDAFVLWDTYGFPMDLTQLMAEERGLEVDVEGFNIAMDEARRKARNARNQFLLLRRPRLRHLSRRPEEVSLRDRPTVRFNIDGRLVFGRFREEDLLKLGVDELQIDL</sequence>
<gene>
    <name evidence="2" type="ORF">QJS04_geneDACA016421</name>
</gene>
<dbReference type="AlphaFoldDB" id="A0AAV9A0V0"/>
<dbReference type="InterPro" id="IPR018162">
    <property type="entry name" value="Ala-tRNA-ligase_IIc_anticod-bd"/>
</dbReference>
<dbReference type="InterPro" id="IPR050058">
    <property type="entry name" value="Ala-tRNA_ligase"/>
</dbReference>
<dbReference type="SUPFAM" id="SSF101353">
    <property type="entry name" value="Putative anticodon-binding domain of alanyl-tRNA synthetase (AlaRS)"/>
    <property type="match status" value="1"/>
</dbReference>